<feature type="transmembrane region" description="Helical" evidence="2">
    <location>
        <begin position="206"/>
        <end position="225"/>
    </location>
</feature>
<feature type="transmembrane region" description="Helical" evidence="2">
    <location>
        <begin position="100"/>
        <end position="124"/>
    </location>
</feature>
<protein>
    <submittedName>
        <fullName evidence="3">Uncharacterized protein</fullName>
    </submittedName>
</protein>
<dbReference type="PANTHER" id="PTHR28002:SF1">
    <property type="entry name" value="MIOREX COMPLEX COMPONENT 11"/>
    <property type="match status" value="1"/>
</dbReference>
<dbReference type="GO" id="GO:0005739">
    <property type="term" value="C:mitochondrion"/>
    <property type="evidence" value="ECO:0007669"/>
    <property type="project" value="TreeGrafter"/>
</dbReference>
<sequence>MSLRRLFSRPQSLHQGPQLAPRSRRQLVPKCHIVSRLQCQTRNNSTRPSTSPTSNGGSSNPNSPNGAKNPTTRAQRIISRLPSSLRKYTDRLRDAPLSHVVAFLILHEVTAVVPLFGLFGVFHYTNLLPISYMMEHYGSYVHEGVGRFERYFRKKGWIEADEEREVSADNSEAQRDNVLQLWESSDASYKIVVEVALAYAVTKALLPLRIVASVWATPWFARVLGGLRRFTRHKQ</sequence>
<keyword evidence="2" id="KW-0472">Membrane</keyword>
<gene>
    <name evidence="3" type="ORF">B0H67DRAFT_575991</name>
</gene>
<keyword evidence="2" id="KW-0812">Transmembrane</keyword>
<keyword evidence="4" id="KW-1185">Reference proteome</keyword>
<dbReference type="PANTHER" id="PTHR28002">
    <property type="entry name" value="MIOREX COMPLEX COMPONENT 11"/>
    <property type="match status" value="1"/>
</dbReference>
<comment type="caution">
    <text evidence="3">The sequence shown here is derived from an EMBL/GenBank/DDBJ whole genome shotgun (WGS) entry which is preliminary data.</text>
</comment>
<accession>A0AA40AR24</accession>
<proteinExistence type="predicted"/>
<organism evidence="3 4">
    <name type="scientific">Lasiosphaeris hirsuta</name>
    <dbReference type="NCBI Taxonomy" id="260670"/>
    <lineage>
        <taxon>Eukaryota</taxon>
        <taxon>Fungi</taxon>
        <taxon>Dikarya</taxon>
        <taxon>Ascomycota</taxon>
        <taxon>Pezizomycotina</taxon>
        <taxon>Sordariomycetes</taxon>
        <taxon>Sordariomycetidae</taxon>
        <taxon>Sordariales</taxon>
        <taxon>Lasiosphaeriaceae</taxon>
        <taxon>Lasiosphaeris</taxon>
    </lineage>
</organism>
<feature type="region of interest" description="Disordered" evidence="1">
    <location>
        <begin position="1"/>
        <end position="25"/>
    </location>
</feature>
<name>A0AA40AR24_9PEZI</name>
<dbReference type="EMBL" id="JAUKUA010000003">
    <property type="protein sequence ID" value="KAK0720392.1"/>
    <property type="molecule type" value="Genomic_DNA"/>
</dbReference>
<dbReference type="Proteomes" id="UP001172102">
    <property type="component" value="Unassembled WGS sequence"/>
</dbReference>
<feature type="region of interest" description="Disordered" evidence="1">
    <location>
        <begin position="38"/>
        <end position="74"/>
    </location>
</feature>
<dbReference type="AlphaFoldDB" id="A0AA40AR24"/>
<reference evidence="3" key="1">
    <citation type="submission" date="2023-06" db="EMBL/GenBank/DDBJ databases">
        <title>Genome-scale phylogeny and comparative genomics of the fungal order Sordariales.</title>
        <authorList>
            <consortium name="Lawrence Berkeley National Laboratory"/>
            <person name="Hensen N."/>
            <person name="Bonometti L."/>
            <person name="Westerberg I."/>
            <person name="Brannstrom I.O."/>
            <person name="Guillou S."/>
            <person name="Cros-Aarteil S."/>
            <person name="Calhoun S."/>
            <person name="Haridas S."/>
            <person name="Kuo A."/>
            <person name="Mondo S."/>
            <person name="Pangilinan J."/>
            <person name="Riley R."/>
            <person name="Labutti K."/>
            <person name="Andreopoulos B."/>
            <person name="Lipzen A."/>
            <person name="Chen C."/>
            <person name="Yanf M."/>
            <person name="Daum C."/>
            <person name="Ng V."/>
            <person name="Clum A."/>
            <person name="Steindorff A."/>
            <person name="Ohm R."/>
            <person name="Martin F."/>
            <person name="Silar P."/>
            <person name="Natvig D."/>
            <person name="Lalanne C."/>
            <person name="Gautier V."/>
            <person name="Ament-Velasquez S.L."/>
            <person name="Kruys A."/>
            <person name="Hutchinson M.I."/>
            <person name="Powell A.J."/>
            <person name="Barry K."/>
            <person name="Miller A.N."/>
            <person name="Grigoriev I.V."/>
            <person name="Debuchy R."/>
            <person name="Gladieux P."/>
            <person name="Thoren M.H."/>
            <person name="Johannesson H."/>
        </authorList>
    </citation>
    <scope>NUCLEOTIDE SEQUENCE</scope>
    <source>
        <strain evidence="3">SMH4607-1</strain>
    </source>
</reference>
<evidence type="ECO:0000256" key="2">
    <source>
        <dbReference type="SAM" id="Phobius"/>
    </source>
</evidence>
<keyword evidence="2" id="KW-1133">Transmembrane helix</keyword>
<evidence type="ECO:0000313" key="3">
    <source>
        <dbReference type="EMBL" id="KAK0720392.1"/>
    </source>
</evidence>
<evidence type="ECO:0000256" key="1">
    <source>
        <dbReference type="SAM" id="MobiDB-lite"/>
    </source>
</evidence>
<dbReference type="Pfam" id="PF10306">
    <property type="entry name" value="FLILHELTA"/>
    <property type="match status" value="1"/>
</dbReference>
<dbReference type="InterPro" id="IPR018811">
    <property type="entry name" value="MRX11"/>
</dbReference>
<evidence type="ECO:0000313" key="4">
    <source>
        <dbReference type="Proteomes" id="UP001172102"/>
    </source>
</evidence>
<feature type="compositionally biased region" description="Low complexity" evidence="1">
    <location>
        <begin position="41"/>
        <end position="66"/>
    </location>
</feature>